<dbReference type="SUPFAM" id="SSF52151">
    <property type="entry name" value="FabD/lysophospholipase-like"/>
    <property type="match status" value="1"/>
</dbReference>
<protein>
    <submittedName>
        <fullName evidence="4">Patatin-like phospholipase domain-containing protein 1</fullName>
    </submittedName>
</protein>
<evidence type="ECO:0000256" key="2">
    <source>
        <dbReference type="PROSITE-ProRule" id="PRU01161"/>
    </source>
</evidence>
<dbReference type="PANTHER" id="PTHR12406">
    <property type="entry name" value="CALCIUM-INDEPENDENT PHOSPHOLIPASE A2 IPLA2 -RELATED"/>
    <property type="match status" value="1"/>
</dbReference>
<dbReference type="PROSITE" id="PS51635">
    <property type="entry name" value="PNPLA"/>
    <property type="match status" value="1"/>
</dbReference>
<gene>
    <name evidence="4" type="ORF">I79_016601</name>
</gene>
<feature type="short sequence motif" description="GXSXG" evidence="2">
    <location>
        <begin position="51"/>
        <end position="55"/>
    </location>
</feature>
<dbReference type="GO" id="GO:0019433">
    <property type="term" value="P:triglyceride catabolic process"/>
    <property type="evidence" value="ECO:0007669"/>
    <property type="project" value="TreeGrafter"/>
</dbReference>
<dbReference type="STRING" id="10029.G3HZT7"/>
<dbReference type="GO" id="GO:0005737">
    <property type="term" value="C:cytoplasm"/>
    <property type="evidence" value="ECO:0007669"/>
    <property type="project" value="TreeGrafter"/>
</dbReference>
<name>G3HZT7_CRIGR</name>
<evidence type="ECO:0000256" key="1">
    <source>
        <dbReference type="ARBA" id="ARBA00023098"/>
    </source>
</evidence>
<dbReference type="Gene3D" id="3.40.1090.10">
    <property type="entry name" value="Cytosolic phospholipase A2 catalytic domain"/>
    <property type="match status" value="1"/>
</dbReference>
<evidence type="ECO:0000313" key="5">
    <source>
        <dbReference type="Proteomes" id="UP000001075"/>
    </source>
</evidence>
<dbReference type="AlphaFoldDB" id="G3HZT7"/>
<dbReference type="Proteomes" id="UP000001075">
    <property type="component" value="Unassembled WGS sequence"/>
</dbReference>
<feature type="domain" description="PNPLA" evidence="3">
    <location>
        <begin position="16"/>
        <end position="107"/>
    </location>
</feature>
<dbReference type="GO" id="GO:0004806">
    <property type="term" value="F:triacylglycerol lipase activity"/>
    <property type="evidence" value="ECO:0007669"/>
    <property type="project" value="TreeGrafter"/>
</dbReference>
<sequence length="107" mass="11257">MEEQVFKGDPDTPHSISFSGSGFLSYYQAGVVDALRDLAPRMLDTAHRFAGTSAGAVIAALVTCGIEMGASVLCCYEQQGHQCSALAGPPLSAQCQAEMQALVELNF</sequence>
<proteinExistence type="predicted"/>
<organism evidence="4 5">
    <name type="scientific">Cricetulus griseus</name>
    <name type="common">Chinese hamster</name>
    <name type="synonym">Cricetulus barabensis griseus</name>
    <dbReference type="NCBI Taxonomy" id="10029"/>
    <lineage>
        <taxon>Eukaryota</taxon>
        <taxon>Metazoa</taxon>
        <taxon>Chordata</taxon>
        <taxon>Craniata</taxon>
        <taxon>Vertebrata</taxon>
        <taxon>Euteleostomi</taxon>
        <taxon>Mammalia</taxon>
        <taxon>Eutheria</taxon>
        <taxon>Euarchontoglires</taxon>
        <taxon>Glires</taxon>
        <taxon>Rodentia</taxon>
        <taxon>Myomorpha</taxon>
        <taxon>Muroidea</taxon>
        <taxon>Cricetidae</taxon>
        <taxon>Cricetinae</taxon>
        <taxon>Cricetulus</taxon>
    </lineage>
</organism>
<dbReference type="GO" id="GO:0005811">
    <property type="term" value="C:lipid droplet"/>
    <property type="evidence" value="ECO:0007669"/>
    <property type="project" value="TreeGrafter"/>
</dbReference>
<dbReference type="InterPro" id="IPR033562">
    <property type="entry name" value="PLPL"/>
</dbReference>
<dbReference type="InterPro" id="IPR016035">
    <property type="entry name" value="Acyl_Trfase/lysoPLipase"/>
</dbReference>
<dbReference type="EMBL" id="JH000987">
    <property type="protein sequence ID" value="EGW03612.1"/>
    <property type="molecule type" value="Genomic_DNA"/>
</dbReference>
<dbReference type="GO" id="GO:0055088">
    <property type="term" value="P:lipid homeostasis"/>
    <property type="evidence" value="ECO:0007669"/>
    <property type="project" value="TreeGrafter"/>
</dbReference>
<comment type="caution">
    <text evidence="2">Lacks conserved residue(s) required for the propagation of feature annotation.</text>
</comment>
<keyword evidence="1" id="KW-0443">Lipid metabolism</keyword>
<dbReference type="InParanoid" id="G3HZT7"/>
<dbReference type="InterPro" id="IPR002641">
    <property type="entry name" value="PNPLA_dom"/>
</dbReference>
<accession>G3HZT7</accession>
<dbReference type="PANTHER" id="PTHR12406:SF23">
    <property type="entry name" value="OMEGA-HYDROXYCERAMIDE TRANSACYLASE"/>
    <property type="match status" value="1"/>
</dbReference>
<dbReference type="Pfam" id="PF01734">
    <property type="entry name" value="Patatin"/>
    <property type="match status" value="1"/>
</dbReference>
<evidence type="ECO:0000313" key="4">
    <source>
        <dbReference type="EMBL" id="EGW03612.1"/>
    </source>
</evidence>
<reference evidence="5" key="1">
    <citation type="journal article" date="2011" name="Nat. Biotechnol.">
        <title>The genomic sequence of the Chinese hamster ovary (CHO)-K1 cell line.</title>
        <authorList>
            <person name="Xu X."/>
            <person name="Nagarajan H."/>
            <person name="Lewis N.E."/>
            <person name="Pan S."/>
            <person name="Cai Z."/>
            <person name="Liu X."/>
            <person name="Chen W."/>
            <person name="Xie M."/>
            <person name="Wang W."/>
            <person name="Hammond S."/>
            <person name="Andersen M.R."/>
            <person name="Neff N."/>
            <person name="Passarelli B."/>
            <person name="Koh W."/>
            <person name="Fan H.C."/>
            <person name="Wang J."/>
            <person name="Gui Y."/>
            <person name="Lee K.H."/>
            <person name="Betenbaugh M.J."/>
            <person name="Quake S.R."/>
            <person name="Famili I."/>
            <person name="Palsson B.O."/>
            <person name="Wang J."/>
        </authorList>
    </citation>
    <scope>NUCLEOTIDE SEQUENCE [LARGE SCALE GENOMIC DNA]</scope>
    <source>
        <strain evidence="5">CHO K1 cell line</strain>
    </source>
</reference>
<dbReference type="GO" id="GO:0016020">
    <property type="term" value="C:membrane"/>
    <property type="evidence" value="ECO:0007669"/>
    <property type="project" value="TreeGrafter"/>
</dbReference>
<evidence type="ECO:0000259" key="3">
    <source>
        <dbReference type="PROSITE" id="PS51635"/>
    </source>
</evidence>